<dbReference type="KEGG" id="pfg:AB870_03525"/>
<dbReference type="Proteomes" id="UP000035651">
    <property type="component" value="Chromosome"/>
</dbReference>
<organism evidence="2 3">
    <name type="scientific">Pandoraea faecigallinarum</name>
    <dbReference type="NCBI Taxonomy" id="656179"/>
    <lineage>
        <taxon>Bacteria</taxon>
        <taxon>Pseudomonadati</taxon>
        <taxon>Pseudomonadota</taxon>
        <taxon>Betaproteobacteria</taxon>
        <taxon>Burkholderiales</taxon>
        <taxon>Burkholderiaceae</taxon>
        <taxon>Pandoraea</taxon>
    </lineage>
</organism>
<sequence length="776" mass="83569">MADSFALSSNGSVVLQNADAQQSGVQTQIRGGGAGGSASTGPGPAVVQSNFGGIADASLKTLTALNRLSDGALKPYVDAEQKRLYFEGMSKVAQGQALQDVEKEQPWYTQIFGPSATVRGAQAMAATTAVTQAQTDFLQAMPDLKTKSPDEVRKFLVSQASNIKSTGDPLVDATVQAKLAEGWGGMLTTHMKEHIAWQQEDMADKQVNLNVTNGNALRAARQASVKTGWADEDRQVAYENYLASAEPAPGQSQQSWTKGMVRSLKANLDSGNFDAFTAVKESPLWRKLPGDAREHLESLLPAYVQKDARSNPAVTDILNNLSGFEFNLSHGMTGIHSDKEFNAVVDGYNQRHQTQTGASEPLINNTQRAHMYKQWLSGNLALEKTAAAAQSKQENFIQSGTLALTAFNSGRFDALHGLTLDPKAVGDAMNEAFHSAVQSGDPVRMQTFFDKAGQSASEEKMRPPELSAIFKTQIPGLLSGNGPATSNQQQALQYAAMLYKSPTGGASALSHYLGEEAPKVVALLNSGVDINDPKQLVAQREVIARGGHAVATEADRKQMRQIVSNADPGFFKKMLGHGQLTPFELNDGNKKALADQVAPLAAQYARAYHMDYAEAGQIVLSQVTRNADFVPGAFVLHNPAVRAEESLGASVNRILPGKGNQSTSIYQDALKEMIRARVTEKVRQNGGDIGNFDPDDYEVRSGEQLGAGQLMLFMFPKSTSDTTHGPLMIQVGPGRDRNDPDGLAHWIEHLTEKKANGRRPAPDPEGAYNAYLKTPF</sequence>
<proteinExistence type="predicted"/>
<evidence type="ECO:0000256" key="1">
    <source>
        <dbReference type="SAM" id="MobiDB-lite"/>
    </source>
</evidence>
<accession>A0A0H3WN78</accession>
<keyword evidence="3" id="KW-1185">Reference proteome</keyword>
<dbReference type="AlphaFoldDB" id="A0A0H3WN78"/>
<reference evidence="2" key="1">
    <citation type="submission" date="2016-06" db="EMBL/GenBank/DDBJ databases">
        <title>Complete Genome Sequence of Pandoraea faecigallinarum DSM-23572.</title>
        <authorList>
            <person name="Yong D."/>
            <person name="Ee R."/>
            <person name="Lim Y.-L."/>
            <person name="Yin W.-F."/>
            <person name="Chan K.-G."/>
        </authorList>
    </citation>
    <scope>NUCLEOTIDE SEQUENCE</scope>
    <source>
        <strain evidence="2">DSM 23572</strain>
    </source>
</reference>
<dbReference type="STRING" id="656179.AB870_03525"/>
<dbReference type="PATRIC" id="fig|656179.3.peg.771"/>
<evidence type="ECO:0000313" key="3">
    <source>
        <dbReference type="Proteomes" id="UP000035651"/>
    </source>
</evidence>
<dbReference type="RefSeq" id="WP_047905343.1">
    <property type="nucleotide sequence ID" value="NZ_CP011807.3"/>
</dbReference>
<evidence type="ECO:0000313" key="2">
    <source>
        <dbReference type="EMBL" id="AKM29404.1"/>
    </source>
</evidence>
<gene>
    <name evidence="2" type="ORF">AB870_03525</name>
</gene>
<protein>
    <submittedName>
        <fullName evidence="2">Uncharacterized protein</fullName>
    </submittedName>
</protein>
<dbReference type="OrthoDB" id="9121788at2"/>
<name>A0A0H3WN78_9BURK</name>
<feature type="region of interest" description="Disordered" evidence="1">
    <location>
        <begin position="24"/>
        <end position="44"/>
    </location>
</feature>
<dbReference type="EMBL" id="CP011807">
    <property type="protein sequence ID" value="AKM29404.1"/>
    <property type="molecule type" value="Genomic_DNA"/>
</dbReference>